<comment type="subcellular location">
    <subcellularLocation>
        <location evidence="1">Mitochondrion inner membrane</location>
        <topology evidence="1">Multi-pass membrane protein</topology>
    </subcellularLocation>
</comment>
<dbReference type="SUPFAM" id="SSF103506">
    <property type="entry name" value="Mitochondrial carrier"/>
    <property type="match status" value="2"/>
</dbReference>
<evidence type="ECO:0000256" key="10">
    <source>
        <dbReference type="PROSITE-ProRule" id="PRU00282"/>
    </source>
</evidence>
<dbReference type="GO" id="GO:0005743">
    <property type="term" value="C:mitochondrial inner membrane"/>
    <property type="evidence" value="ECO:0007669"/>
    <property type="project" value="UniProtKB-SubCell"/>
</dbReference>
<dbReference type="PANTHER" id="PTHR45928:SF1">
    <property type="entry name" value="RE38146P"/>
    <property type="match status" value="1"/>
</dbReference>
<keyword evidence="6" id="KW-0999">Mitochondrion inner membrane</keyword>
<evidence type="ECO:0000256" key="3">
    <source>
        <dbReference type="ARBA" id="ARBA00022448"/>
    </source>
</evidence>
<dbReference type="AlphaFoldDB" id="A0A7M7IUH8"/>
<evidence type="ECO:0000256" key="7">
    <source>
        <dbReference type="ARBA" id="ARBA00022989"/>
    </source>
</evidence>
<feature type="repeat" description="Solcar" evidence="10">
    <location>
        <begin position="433"/>
        <end position="526"/>
    </location>
</feature>
<dbReference type="GeneID" id="100123195"/>
<reference evidence="12" key="1">
    <citation type="submission" date="2021-01" db="UniProtKB">
        <authorList>
            <consortium name="EnsemblMetazoa"/>
        </authorList>
    </citation>
    <scope>IDENTIFICATION</scope>
</reference>
<dbReference type="InterPro" id="IPR051508">
    <property type="entry name" value="Mito_Carrier_Antiporter"/>
</dbReference>
<keyword evidence="3" id="KW-0813">Transport</keyword>
<evidence type="ECO:0000256" key="1">
    <source>
        <dbReference type="ARBA" id="ARBA00004448"/>
    </source>
</evidence>
<evidence type="ECO:0000313" key="12">
    <source>
        <dbReference type="EnsemblMetazoa" id="XP_016844708"/>
    </source>
</evidence>
<evidence type="ECO:0000256" key="9">
    <source>
        <dbReference type="ARBA" id="ARBA00023136"/>
    </source>
</evidence>
<dbReference type="EnsemblMetazoa" id="XM_016989219">
    <property type="protein sequence ID" value="XP_016844708"/>
    <property type="gene ID" value="LOC100123195"/>
</dbReference>
<evidence type="ECO:0000256" key="5">
    <source>
        <dbReference type="ARBA" id="ARBA00022737"/>
    </source>
</evidence>
<sequence>MTTNKVTTNEKPLGVEFIIAGLAGIGTGLLTNPADVLKTRLQLQGELEAPSNYRKTYNGTIHAVRTIVRNEGLMALQAGLAPVLGLQIIINGVRLGSYHFAKRCGLTVNEAGDTNVLRTAALSGVAGSTAVIIGSPLYLAKVRLQAHVHEKSLQAFNARTIIKSLWQEGGFQSLYTGWNANVPRLFVGSAVQLTTFGLITDWLKTIEDFSRRPILATFVASVISGIFLVATIHPFDVMATRIYNQKTNSRGQGALYNGMLDALSKIFRTEGFSGLYKGVIPNYLRLAPYVVITQVIYEKIALVYTSFDNEDRIGEEMANSKPNAVPTSEKPPGVEFAIGALAAVGAGFFTNPIDVVKIRLQLQGELEARGSYQKIYRNTFHAAYQIARHEGIFALQSGIVTALGFQVVLNGTRLGSYNLAKRYGLTLNANGETNVVKTVLVSGIAGSVGAIIGSPLYLVKTQLQSQSARSIAVGHQHNHTGTWSAFKSLWNEDGVRGLYRGWYANIPRVFVGSATQLTAFGLFADWLRPMEVFKDKPIFMTFVASLLGGSCVAFTMQPFDVVATRLYNQGIDAKGKGVLYNGLFDALYKIFRTEGVFGLYKGVFPTWLRIAPHTVLCLVFYEKIARFYGELEK</sequence>
<feature type="repeat" description="Solcar" evidence="10">
    <location>
        <begin position="114"/>
        <end position="202"/>
    </location>
</feature>
<comment type="similarity">
    <text evidence="2">Belongs to the mitochondrial carrier (TC 2.A.29) family.</text>
</comment>
<keyword evidence="4 10" id="KW-0812">Transmembrane</keyword>
<feature type="transmembrane region" description="Helical" evidence="11">
    <location>
        <begin position="214"/>
        <end position="235"/>
    </location>
</feature>
<dbReference type="SMR" id="A0A7M7IUH8"/>
<proteinExistence type="inferred from homology"/>
<feature type="repeat" description="Solcar" evidence="10">
    <location>
        <begin position="15"/>
        <end position="104"/>
    </location>
</feature>
<evidence type="ECO:0000256" key="6">
    <source>
        <dbReference type="ARBA" id="ARBA00022792"/>
    </source>
</evidence>
<dbReference type="OrthoDB" id="6703404at2759"/>
<dbReference type="Gene3D" id="1.50.40.10">
    <property type="entry name" value="Mitochondrial carrier domain"/>
    <property type="match status" value="2"/>
</dbReference>
<feature type="repeat" description="Solcar" evidence="10">
    <location>
        <begin position="536"/>
        <end position="627"/>
    </location>
</feature>
<organism evidence="12 13">
    <name type="scientific">Nasonia vitripennis</name>
    <name type="common">Parasitic wasp</name>
    <dbReference type="NCBI Taxonomy" id="7425"/>
    <lineage>
        <taxon>Eukaryota</taxon>
        <taxon>Metazoa</taxon>
        <taxon>Ecdysozoa</taxon>
        <taxon>Arthropoda</taxon>
        <taxon>Hexapoda</taxon>
        <taxon>Insecta</taxon>
        <taxon>Pterygota</taxon>
        <taxon>Neoptera</taxon>
        <taxon>Endopterygota</taxon>
        <taxon>Hymenoptera</taxon>
        <taxon>Apocrita</taxon>
        <taxon>Proctotrupomorpha</taxon>
        <taxon>Chalcidoidea</taxon>
        <taxon>Pteromalidae</taxon>
        <taxon>Pteromalinae</taxon>
        <taxon>Nasonia</taxon>
    </lineage>
</organism>
<protein>
    <submittedName>
        <fullName evidence="12">Uncharacterized protein</fullName>
    </submittedName>
</protein>
<dbReference type="PANTHER" id="PTHR45928">
    <property type="entry name" value="RE38146P"/>
    <property type="match status" value="1"/>
</dbReference>
<dbReference type="InParanoid" id="A0A7M7IUH8"/>
<evidence type="ECO:0000256" key="11">
    <source>
        <dbReference type="SAM" id="Phobius"/>
    </source>
</evidence>
<evidence type="ECO:0000256" key="2">
    <source>
        <dbReference type="ARBA" id="ARBA00006375"/>
    </source>
</evidence>
<feature type="repeat" description="Solcar" evidence="10">
    <location>
        <begin position="334"/>
        <end position="423"/>
    </location>
</feature>
<dbReference type="KEGG" id="nvi:100123195"/>
<keyword evidence="8" id="KW-0496">Mitochondrion</keyword>
<dbReference type="RefSeq" id="XP_016844708.1">
    <property type="nucleotide sequence ID" value="XM_016989219.3"/>
</dbReference>
<dbReference type="InterPro" id="IPR023395">
    <property type="entry name" value="MCP_dom_sf"/>
</dbReference>
<feature type="repeat" description="Solcar" evidence="10">
    <location>
        <begin position="212"/>
        <end position="303"/>
    </location>
</feature>
<dbReference type="Proteomes" id="UP000002358">
    <property type="component" value="Chromosome 5"/>
</dbReference>
<keyword evidence="13" id="KW-1185">Reference proteome</keyword>
<evidence type="ECO:0000313" key="13">
    <source>
        <dbReference type="Proteomes" id="UP000002358"/>
    </source>
</evidence>
<dbReference type="Pfam" id="PF00153">
    <property type="entry name" value="Mito_carr"/>
    <property type="match status" value="6"/>
</dbReference>
<dbReference type="InterPro" id="IPR018108">
    <property type="entry name" value="MCP_transmembrane"/>
</dbReference>
<accession>A0A7M7IUH8</accession>
<dbReference type="PROSITE" id="PS50920">
    <property type="entry name" value="SOLCAR"/>
    <property type="match status" value="6"/>
</dbReference>
<evidence type="ECO:0000256" key="4">
    <source>
        <dbReference type="ARBA" id="ARBA00022692"/>
    </source>
</evidence>
<feature type="transmembrane region" description="Helical" evidence="11">
    <location>
        <begin position="12"/>
        <end position="31"/>
    </location>
</feature>
<keyword evidence="9 10" id="KW-0472">Membrane</keyword>
<evidence type="ECO:0000256" key="8">
    <source>
        <dbReference type="ARBA" id="ARBA00023128"/>
    </source>
</evidence>
<keyword evidence="5" id="KW-0677">Repeat</keyword>
<name>A0A7M7IUH8_NASVI</name>
<keyword evidence="7 11" id="KW-1133">Transmembrane helix</keyword>